<keyword evidence="1" id="KW-0812">Transmembrane</keyword>
<dbReference type="Proteomes" id="UP001178507">
    <property type="component" value="Unassembled WGS sequence"/>
</dbReference>
<proteinExistence type="predicted"/>
<evidence type="ECO:0000256" key="1">
    <source>
        <dbReference type="SAM" id="Phobius"/>
    </source>
</evidence>
<reference evidence="2" key="1">
    <citation type="submission" date="2023-08" db="EMBL/GenBank/DDBJ databases">
        <authorList>
            <person name="Chen Y."/>
            <person name="Shah S."/>
            <person name="Dougan E. K."/>
            <person name="Thang M."/>
            <person name="Chan C."/>
        </authorList>
    </citation>
    <scope>NUCLEOTIDE SEQUENCE</scope>
</reference>
<dbReference type="EMBL" id="CAUJNA010003421">
    <property type="protein sequence ID" value="CAJ1401581.1"/>
    <property type="molecule type" value="Genomic_DNA"/>
</dbReference>
<sequence>MRDGNWSLKNCSSKGAGGCAALGSLHQRAGKMDFTKCNAKIGGGLYVAGDLAQAGGEMMFEECSASELGGGLNAGTLSTNGWTRFDECKALGGAGAFVHGALHQGPAGSLSCVFCRAQGFGGCLGVHRGGIAAEGRVLAFEVFGGDGASIAEASKHPMFHEQLTPAMRANGASAVAAFKGPAAFHKLIIAQQDKIGLAVAVDGLLAAQELTVSEGAPAGVVAWEFDVKSANCETAICAFMLNSSSSNSEHNFSALGVWPRCRAGSEVSNMRKKVGPGVVARGCDKCSAGYFQLQRNVSASCTKCPEHWKLCDIDKLEMFPRWMAPIDPEKLELNPTREGRALQCLSEAACPGGRLQQDAVKPMCSEGRTGVLCAACTTEYYATKGECKRCTEVSQEDKLHLWGIAAGVAAIGLGLAGMAWLSRGAATEYWQQADVQWHVLKELAARQAVVLLQVVQLYGVLAALVPDPSTGQGARESFWERTYVDALQLNLAQAQDAFRFQCLWDGDKVRLVFALASPIVPLVLLLACVLLEIIKPSMGTGATLKVLT</sequence>
<protein>
    <submittedName>
        <fullName evidence="2">Uncharacterized protein</fullName>
    </submittedName>
</protein>
<keyword evidence="3" id="KW-1185">Reference proteome</keyword>
<organism evidence="2 3">
    <name type="scientific">Effrenium voratum</name>
    <dbReference type="NCBI Taxonomy" id="2562239"/>
    <lineage>
        <taxon>Eukaryota</taxon>
        <taxon>Sar</taxon>
        <taxon>Alveolata</taxon>
        <taxon>Dinophyceae</taxon>
        <taxon>Suessiales</taxon>
        <taxon>Symbiodiniaceae</taxon>
        <taxon>Effrenium</taxon>
    </lineage>
</organism>
<dbReference type="AlphaFoldDB" id="A0AA36JAN9"/>
<comment type="caution">
    <text evidence="2">The sequence shown here is derived from an EMBL/GenBank/DDBJ whole genome shotgun (WGS) entry which is preliminary data.</text>
</comment>
<feature type="transmembrane region" description="Helical" evidence="1">
    <location>
        <begin position="399"/>
        <end position="422"/>
    </location>
</feature>
<gene>
    <name evidence="2" type="ORF">EVOR1521_LOCUS24699</name>
</gene>
<accession>A0AA36JAN9</accession>
<evidence type="ECO:0000313" key="3">
    <source>
        <dbReference type="Proteomes" id="UP001178507"/>
    </source>
</evidence>
<keyword evidence="1" id="KW-0472">Membrane</keyword>
<feature type="transmembrane region" description="Helical" evidence="1">
    <location>
        <begin position="511"/>
        <end position="531"/>
    </location>
</feature>
<keyword evidence="1" id="KW-1133">Transmembrane helix</keyword>
<name>A0AA36JAN9_9DINO</name>
<evidence type="ECO:0000313" key="2">
    <source>
        <dbReference type="EMBL" id="CAJ1401581.1"/>
    </source>
</evidence>